<dbReference type="SMART" id="SM00656">
    <property type="entry name" value="Amb_all"/>
    <property type="match status" value="1"/>
</dbReference>
<dbReference type="Proteomes" id="UP000033900">
    <property type="component" value="Unassembled WGS sequence"/>
</dbReference>
<accession>A0A0M2HQ21</accession>
<evidence type="ECO:0000256" key="1">
    <source>
        <dbReference type="ARBA" id="ARBA00008891"/>
    </source>
</evidence>
<evidence type="ECO:0000256" key="2">
    <source>
        <dbReference type="ARBA" id="ARBA00022801"/>
    </source>
</evidence>
<evidence type="ECO:0000313" key="9">
    <source>
        <dbReference type="Proteomes" id="UP000033900"/>
    </source>
</evidence>
<feature type="domain" description="Pectate lyase" evidence="7">
    <location>
        <begin position="105"/>
        <end position="315"/>
    </location>
</feature>
<proteinExistence type="inferred from homology"/>
<evidence type="ECO:0000256" key="3">
    <source>
        <dbReference type="ARBA" id="ARBA00023085"/>
    </source>
</evidence>
<dbReference type="AlphaFoldDB" id="A0A0M2HQ21"/>
<protein>
    <submittedName>
        <fullName evidence="8">Pectate trisaccharide-lyase</fullName>
        <ecNumber evidence="8">4.2.2.22</ecNumber>
    </submittedName>
</protein>
<evidence type="ECO:0000259" key="7">
    <source>
        <dbReference type="SMART" id="SM00656"/>
    </source>
</evidence>
<dbReference type="Pfam" id="PF00544">
    <property type="entry name" value="Pectate_lyase_4"/>
    <property type="match status" value="1"/>
</dbReference>
<dbReference type="InterPro" id="IPR000070">
    <property type="entry name" value="Pectinesterase_cat"/>
</dbReference>
<dbReference type="PANTHER" id="PTHR31321">
    <property type="entry name" value="ACYL-COA THIOESTER HYDROLASE YBHC-RELATED"/>
    <property type="match status" value="1"/>
</dbReference>
<dbReference type="InterPro" id="IPR012334">
    <property type="entry name" value="Pectin_lyas_fold"/>
</dbReference>
<keyword evidence="5" id="KW-0964">Secreted</keyword>
<organism evidence="8 9">
    <name type="scientific">Microbacterium hydrocarbonoxydans</name>
    <dbReference type="NCBI Taxonomy" id="273678"/>
    <lineage>
        <taxon>Bacteria</taxon>
        <taxon>Bacillati</taxon>
        <taxon>Actinomycetota</taxon>
        <taxon>Actinomycetes</taxon>
        <taxon>Micrococcales</taxon>
        <taxon>Microbacteriaceae</taxon>
        <taxon>Microbacterium</taxon>
    </lineage>
</organism>
<evidence type="ECO:0000256" key="5">
    <source>
        <dbReference type="RuleBase" id="RU361173"/>
    </source>
</evidence>
<dbReference type="GO" id="GO:0042545">
    <property type="term" value="P:cell wall modification"/>
    <property type="evidence" value="ECO:0007669"/>
    <property type="project" value="InterPro"/>
</dbReference>
<dbReference type="GO" id="GO:0030599">
    <property type="term" value="F:pectinesterase activity"/>
    <property type="evidence" value="ECO:0007669"/>
    <property type="project" value="InterPro"/>
</dbReference>
<dbReference type="EC" id="4.2.2.22" evidence="8"/>
<feature type="region of interest" description="Disordered" evidence="6">
    <location>
        <begin position="654"/>
        <end position="696"/>
    </location>
</feature>
<evidence type="ECO:0000256" key="4">
    <source>
        <dbReference type="ARBA" id="ARBA00023239"/>
    </source>
</evidence>
<dbReference type="STRING" id="273678.RS84_03214"/>
<dbReference type="InterPro" id="IPR006311">
    <property type="entry name" value="TAT_signal"/>
</dbReference>
<keyword evidence="2" id="KW-0378">Hydrolase</keyword>
<dbReference type="GO" id="GO:0000272">
    <property type="term" value="P:polysaccharide catabolic process"/>
    <property type="evidence" value="ECO:0007669"/>
    <property type="project" value="UniProtKB-KW"/>
</dbReference>
<keyword evidence="3" id="KW-0063">Aspartyl esterase</keyword>
<dbReference type="SUPFAM" id="SSF51126">
    <property type="entry name" value="Pectin lyase-like"/>
    <property type="match status" value="2"/>
</dbReference>
<reference evidence="8 9" key="1">
    <citation type="submission" date="2015-02" db="EMBL/GenBank/DDBJ databases">
        <title>Draft genome sequences of ten Microbacterium spp. with emphasis on heavy metal contaminated environments.</title>
        <authorList>
            <person name="Corretto E."/>
        </authorList>
    </citation>
    <scope>NUCLEOTIDE SEQUENCE [LARGE SCALE GENOMIC DNA]</scope>
    <source>
        <strain evidence="8 9">SA35</strain>
    </source>
</reference>
<keyword evidence="5" id="KW-0119">Carbohydrate metabolism</keyword>
<comment type="similarity">
    <text evidence="5">Belongs to the polysaccharide lyase 1 family.</text>
</comment>
<dbReference type="InterPro" id="IPR002022">
    <property type="entry name" value="Pec_lyase"/>
</dbReference>
<dbReference type="PANTHER" id="PTHR31321:SF57">
    <property type="entry name" value="PECTINESTERASE 53-RELATED"/>
    <property type="match status" value="1"/>
</dbReference>
<keyword evidence="9" id="KW-1185">Reference proteome</keyword>
<comment type="similarity">
    <text evidence="1">Belongs to the pectinesterase family.</text>
</comment>
<evidence type="ECO:0000313" key="8">
    <source>
        <dbReference type="EMBL" id="KJL46576.1"/>
    </source>
</evidence>
<sequence>MTAHDVRGTKSSAGAARMGRASFLRIAATAVAGPVLALGLFAPVAHADDVTADPAAAGAALLERIGAPADVTADGPVWSPIATGFASTPTADLPHGTTGGIGGDTVVVRDAAALREYAASDGPLTILVKGEIVVGDGSMITVSDDKTVAGVGAKSGIVGGGLYIDHASNVIVRNLTFRDSYIPGDWDGKSPENDNDGIRVDTSDHVWIDHNMFTRIGDGMTDLRKDSTALTLSWNVYRDHNKAIGVGWTPNVVTTLTMHHNLISNTYQRNASIDNVAYAHLYNNHVEGFGQYGTMSRGASRILVEYSSYAHGEDAIVAKDAASQVQSRGNSFTDIRGLKQNTGPAFEASDFYSYAVDPVADVEAIVKSFAGPVGPPESIPRTVTVALDGTGDFASVGAALGAAWRVDHPVDIVIEPGIYREVVRVWPGLDDVTLRGSTGDAADVVITYDVAAGQKKFYGTGTFGHTGSPTVSVLADDVTLKDITIENAYDEAANGGSQALALRTSGDRIVLEGVRLLGNQDTFLADAGKGSRVYVTGSYVEGDVDFIYGGGTLVVEDSEIHSLDRGSSAVNGYVAAPATVPGSRGFLFVGSRFTSDAADGTVFLGRPWHPSSNPGVEPSMLVRDSWLGAHIGTPAWSDMSGWSWRDDDLVEFGNEGPGAVNAGEEVDGRPQLSDDAAAERTRETYLSGDDGWAPWR</sequence>
<dbReference type="RefSeq" id="WP_052676403.1">
    <property type="nucleotide sequence ID" value="NZ_JYJB01000010.1"/>
</dbReference>
<comment type="caution">
    <text evidence="8">The sequence shown here is derived from an EMBL/GenBank/DDBJ whole genome shotgun (WGS) entry which is preliminary data.</text>
</comment>
<dbReference type="InterPro" id="IPR011050">
    <property type="entry name" value="Pectin_lyase_fold/virulence"/>
</dbReference>
<evidence type="ECO:0000256" key="6">
    <source>
        <dbReference type="SAM" id="MobiDB-lite"/>
    </source>
</evidence>
<dbReference type="SMART" id="SM00710">
    <property type="entry name" value="PbH1"/>
    <property type="match status" value="6"/>
</dbReference>
<dbReference type="GO" id="GO:0009279">
    <property type="term" value="C:cell outer membrane"/>
    <property type="evidence" value="ECO:0007669"/>
    <property type="project" value="TreeGrafter"/>
</dbReference>
<dbReference type="OrthoDB" id="112037at2"/>
<keyword evidence="4 5" id="KW-0456">Lyase</keyword>
<dbReference type="GO" id="GO:0016829">
    <property type="term" value="F:lyase activity"/>
    <property type="evidence" value="ECO:0007669"/>
    <property type="project" value="UniProtKB-KW"/>
</dbReference>
<dbReference type="PATRIC" id="fig|273678.4.peg.3207"/>
<gene>
    <name evidence="8" type="primary">pelA_1</name>
    <name evidence="8" type="ORF">RS84_03214</name>
</gene>
<dbReference type="Pfam" id="PF01095">
    <property type="entry name" value="Pectinesterase"/>
    <property type="match status" value="1"/>
</dbReference>
<comment type="subcellular location">
    <subcellularLocation>
        <location evidence="5">Secreted</location>
    </subcellularLocation>
</comment>
<keyword evidence="5" id="KW-0624">Polysaccharide degradation</keyword>
<name>A0A0M2HQ21_9MICO</name>
<dbReference type="GO" id="GO:0005576">
    <property type="term" value="C:extracellular region"/>
    <property type="evidence" value="ECO:0007669"/>
    <property type="project" value="UniProtKB-SubCell"/>
</dbReference>
<dbReference type="EMBL" id="JYJB01000010">
    <property type="protein sequence ID" value="KJL46576.1"/>
    <property type="molecule type" value="Genomic_DNA"/>
</dbReference>
<dbReference type="PROSITE" id="PS51318">
    <property type="entry name" value="TAT"/>
    <property type="match status" value="1"/>
</dbReference>
<dbReference type="Gene3D" id="2.160.20.10">
    <property type="entry name" value="Single-stranded right-handed beta-helix, Pectin lyase-like"/>
    <property type="match status" value="2"/>
</dbReference>
<dbReference type="InterPro" id="IPR006626">
    <property type="entry name" value="PbH1"/>
</dbReference>